<organism evidence="8 9">
    <name type="scientific">Pedobacter cryoconitis</name>
    <dbReference type="NCBI Taxonomy" id="188932"/>
    <lineage>
        <taxon>Bacteria</taxon>
        <taxon>Pseudomonadati</taxon>
        <taxon>Bacteroidota</taxon>
        <taxon>Sphingobacteriia</taxon>
        <taxon>Sphingobacteriales</taxon>
        <taxon>Sphingobacteriaceae</taxon>
        <taxon>Pedobacter</taxon>
    </lineage>
</organism>
<comment type="pathway">
    <text evidence="1 6">Pyrimidine metabolism; UMP biosynthesis via de novo pathway; UMP from orotate: step 1/2.</text>
</comment>
<evidence type="ECO:0000256" key="1">
    <source>
        <dbReference type="ARBA" id="ARBA00004889"/>
    </source>
</evidence>
<dbReference type="STRING" id="188932.AY601_3020"/>
<comment type="function">
    <text evidence="6">Catalyzes the transfer of a ribosyl phosphate group from 5-phosphoribose 1-diphosphate to orotate, leading to the formation of orotidine monophosphate (OMP).</text>
</comment>
<dbReference type="GO" id="GO:0004588">
    <property type="term" value="F:orotate phosphoribosyltransferase activity"/>
    <property type="evidence" value="ECO:0007669"/>
    <property type="project" value="UniProtKB-UniRule"/>
</dbReference>
<evidence type="ECO:0000313" key="8">
    <source>
        <dbReference type="EMBL" id="RAJ37416.1"/>
    </source>
</evidence>
<dbReference type="NCBIfam" id="TIGR00336">
    <property type="entry name" value="pyrE"/>
    <property type="match status" value="1"/>
</dbReference>
<dbReference type="AlphaFoldDB" id="A0A327T6Z8"/>
<keyword evidence="4 6" id="KW-0808">Transferase</keyword>
<dbReference type="InterPro" id="IPR029057">
    <property type="entry name" value="PRTase-like"/>
</dbReference>
<dbReference type="PANTHER" id="PTHR19278:SF9">
    <property type="entry name" value="URIDINE 5'-MONOPHOSPHATE SYNTHASE"/>
    <property type="match status" value="1"/>
</dbReference>
<evidence type="ECO:0000313" key="9">
    <source>
        <dbReference type="Proteomes" id="UP000249754"/>
    </source>
</evidence>
<dbReference type="EMBL" id="QLLR01000001">
    <property type="protein sequence ID" value="RAJ37416.1"/>
    <property type="molecule type" value="Genomic_DNA"/>
</dbReference>
<comment type="catalytic activity">
    <reaction evidence="6">
        <text>orotidine 5'-phosphate + diphosphate = orotate + 5-phospho-alpha-D-ribose 1-diphosphate</text>
        <dbReference type="Rhea" id="RHEA:10380"/>
        <dbReference type="ChEBI" id="CHEBI:30839"/>
        <dbReference type="ChEBI" id="CHEBI:33019"/>
        <dbReference type="ChEBI" id="CHEBI:57538"/>
        <dbReference type="ChEBI" id="CHEBI:58017"/>
        <dbReference type="EC" id="2.4.2.10"/>
    </reaction>
</comment>
<feature type="binding site" evidence="6">
    <location>
        <position position="106"/>
    </location>
    <ligand>
        <name>5-phospho-alpha-D-ribose 1-diphosphate</name>
        <dbReference type="ChEBI" id="CHEBI:58017"/>
        <note>ligand shared between dimeric partners</note>
    </ligand>
</feature>
<dbReference type="InterPro" id="IPR000836">
    <property type="entry name" value="PRTase_dom"/>
</dbReference>
<name>A0A327T6Z8_9SPHI</name>
<dbReference type="EC" id="2.4.2.10" evidence="2 6"/>
<dbReference type="GO" id="GO:0044205">
    <property type="term" value="P:'de novo' UMP biosynthetic process"/>
    <property type="evidence" value="ECO:0007669"/>
    <property type="project" value="UniProtKB-UniRule"/>
</dbReference>
<dbReference type="Pfam" id="PF00156">
    <property type="entry name" value="Pribosyltran"/>
    <property type="match status" value="1"/>
</dbReference>
<dbReference type="HAMAP" id="MF_01208">
    <property type="entry name" value="PyrE"/>
    <property type="match status" value="1"/>
</dbReference>
<feature type="binding site" evidence="6">
    <location>
        <position position="130"/>
    </location>
    <ligand>
        <name>orotate</name>
        <dbReference type="ChEBI" id="CHEBI:30839"/>
    </ligand>
</feature>
<reference evidence="8 9" key="1">
    <citation type="submission" date="2018-06" db="EMBL/GenBank/DDBJ databases">
        <title>Genomic Encyclopedia of Archaeal and Bacterial Type Strains, Phase II (KMG-II): from individual species to whole genera.</title>
        <authorList>
            <person name="Goeker M."/>
        </authorList>
    </citation>
    <scope>NUCLEOTIDE SEQUENCE [LARGE SCALE GENOMIC DNA]</scope>
    <source>
        <strain evidence="8 9">DSM 14825</strain>
    </source>
</reference>
<feature type="binding site" evidence="6">
    <location>
        <position position="100"/>
    </location>
    <ligand>
        <name>5-phospho-alpha-D-ribose 1-diphosphate</name>
        <dbReference type="ChEBI" id="CHEBI:58017"/>
        <note>ligand shared between dimeric partners</note>
    </ligand>
</feature>
<dbReference type="RefSeq" id="WP_111632118.1">
    <property type="nucleotide sequence ID" value="NZ_JACHCF010000005.1"/>
</dbReference>
<evidence type="ECO:0000256" key="2">
    <source>
        <dbReference type="ARBA" id="ARBA00011971"/>
    </source>
</evidence>
<comment type="caution">
    <text evidence="8">The sequence shown here is derived from an EMBL/GenBank/DDBJ whole genome shotgun (WGS) entry which is preliminary data.</text>
</comment>
<proteinExistence type="inferred from homology"/>
<dbReference type="Proteomes" id="UP000249754">
    <property type="component" value="Unassembled WGS sequence"/>
</dbReference>
<dbReference type="InterPro" id="IPR023031">
    <property type="entry name" value="OPRT"/>
</dbReference>
<evidence type="ECO:0000259" key="7">
    <source>
        <dbReference type="Pfam" id="PF00156"/>
    </source>
</evidence>
<evidence type="ECO:0000256" key="5">
    <source>
        <dbReference type="ARBA" id="ARBA00022975"/>
    </source>
</evidence>
<keyword evidence="5 6" id="KW-0665">Pyrimidine biosynthesis</keyword>
<evidence type="ECO:0000256" key="6">
    <source>
        <dbReference type="HAMAP-Rule" id="MF_01208"/>
    </source>
</evidence>
<sequence length="220" mass="24393">MYNKSDIELKVAEFLLQIKAIKLQPNNPFTWASGWKSPIYCDNRITLSHPSVRTYIRQKLTQLIQEEFGSVDVIAGVATAGIPQGVLVAQELGLPFVYVRAKAKEHGTGSLIEGEIIEGQRVVVVEDLVSTGKSSLQAVHALKNAGLSVAGLVSIFTYGFDIAEENFKEAKCRFATLSNYNTLIQYAAENSFIAQSDVDILNQWRRNPSEWGQNFDQNPV</sequence>
<dbReference type="SUPFAM" id="SSF53271">
    <property type="entry name" value="PRTase-like"/>
    <property type="match status" value="1"/>
</dbReference>
<feature type="binding site" description="in other chain" evidence="6">
    <location>
        <begin position="126"/>
        <end position="134"/>
    </location>
    <ligand>
        <name>5-phospho-alpha-D-ribose 1-diphosphate</name>
        <dbReference type="ChEBI" id="CHEBI:58017"/>
        <note>ligand shared between dimeric partners</note>
    </ligand>
</feature>
<dbReference type="GO" id="GO:0019856">
    <property type="term" value="P:pyrimidine nucleobase biosynthetic process"/>
    <property type="evidence" value="ECO:0007669"/>
    <property type="project" value="TreeGrafter"/>
</dbReference>
<dbReference type="OrthoDB" id="9802134at2"/>
<dbReference type="InterPro" id="IPR004467">
    <property type="entry name" value="Or_phspho_trans_dom"/>
</dbReference>
<accession>A0A327T6Z8</accession>
<keyword evidence="6" id="KW-0460">Magnesium</keyword>
<evidence type="ECO:0000256" key="3">
    <source>
        <dbReference type="ARBA" id="ARBA00022676"/>
    </source>
</evidence>
<protein>
    <recommendedName>
        <fullName evidence="2 6">Orotate phosphoribosyltransferase</fullName>
        <shortName evidence="6">OPRT</shortName>
        <shortName evidence="6">OPRTase</shortName>
        <ecNumber evidence="2 6">2.4.2.10</ecNumber>
    </recommendedName>
</protein>
<keyword evidence="3 6" id="KW-0328">Glycosyltransferase</keyword>
<dbReference type="GO" id="GO:0000287">
    <property type="term" value="F:magnesium ion binding"/>
    <property type="evidence" value="ECO:0007669"/>
    <property type="project" value="UniProtKB-UniRule"/>
</dbReference>
<comment type="cofactor">
    <cofactor evidence="6">
        <name>Mg(2+)</name>
        <dbReference type="ChEBI" id="CHEBI:18420"/>
    </cofactor>
</comment>
<comment type="similarity">
    <text evidence="6">Belongs to the purine/pyrimidine phosphoribosyltransferase family. PyrE subfamily.</text>
</comment>
<gene>
    <name evidence="6" type="primary">pyrE</name>
    <name evidence="8" type="ORF">LY11_00494</name>
</gene>
<dbReference type="Gene3D" id="3.40.50.2020">
    <property type="match status" value="1"/>
</dbReference>
<dbReference type="PANTHER" id="PTHR19278">
    <property type="entry name" value="OROTATE PHOSPHORIBOSYLTRANSFERASE"/>
    <property type="match status" value="1"/>
</dbReference>
<comment type="subunit">
    <text evidence="6">Homodimer.</text>
</comment>
<evidence type="ECO:0000256" key="4">
    <source>
        <dbReference type="ARBA" id="ARBA00022679"/>
    </source>
</evidence>
<dbReference type="CDD" id="cd06223">
    <property type="entry name" value="PRTases_typeI"/>
    <property type="match status" value="1"/>
</dbReference>
<feature type="domain" description="Phosphoribosyltransferase" evidence="7">
    <location>
        <begin position="55"/>
        <end position="159"/>
    </location>
</feature>
<feature type="binding site" evidence="6">
    <location>
        <position position="104"/>
    </location>
    <ligand>
        <name>5-phospho-alpha-D-ribose 1-diphosphate</name>
        <dbReference type="ChEBI" id="CHEBI:58017"/>
        <note>ligand shared between dimeric partners</note>
    </ligand>
</feature>
<dbReference type="UniPathway" id="UPA00070">
    <property type="reaction ID" value="UER00119"/>
</dbReference>
<comment type="caution">
    <text evidence="6">Lacks conserved residue(s) required for the propagation of feature annotation.</text>
</comment>